<dbReference type="InterPro" id="IPR036691">
    <property type="entry name" value="Endo/exonu/phosph_ase_sf"/>
</dbReference>
<keyword evidence="1" id="KW-0175">Coiled coil</keyword>
<organism evidence="2 3">
    <name type="scientific">Polarella glacialis</name>
    <name type="common">Dinoflagellate</name>
    <dbReference type="NCBI Taxonomy" id="89957"/>
    <lineage>
        <taxon>Eukaryota</taxon>
        <taxon>Sar</taxon>
        <taxon>Alveolata</taxon>
        <taxon>Dinophyceae</taxon>
        <taxon>Suessiales</taxon>
        <taxon>Suessiaceae</taxon>
        <taxon>Polarella</taxon>
    </lineage>
</organism>
<accession>A0A813KWY8</accession>
<feature type="coiled-coil region" evidence="1">
    <location>
        <begin position="23"/>
        <end position="57"/>
    </location>
</feature>
<evidence type="ECO:0000313" key="2">
    <source>
        <dbReference type="EMBL" id="CAE8714752.1"/>
    </source>
</evidence>
<comment type="caution">
    <text evidence="2">The sequence shown here is derived from an EMBL/GenBank/DDBJ whole genome shotgun (WGS) entry which is preliminary data.</text>
</comment>
<dbReference type="Gene3D" id="3.60.10.10">
    <property type="entry name" value="Endonuclease/exonuclease/phosphatase"/>
    <property type="match status" value="1"/>
</dbReference>
<proteinExistence type="predicted"/>
<evidence type="ECO:0000313" key="3">
    <source>
        <dbReference type="Proteomes" id="UP000626109"/>
    </source>
</evidence>
<reference evidence="2" key="1">
    <citation type="submission" date="2021-02" db="EMBL/GenBank/DDBJ databases">
        <authorList>
            <person name="Dougan E. K."/>
            <person name="Rhodes N."/>
            <person name="Thang M."/>
            <person name="Chan C."/>
        </authorList>
    </citation>
    <scope>NUCLEOTIDE SEQUENCE</scope>
</reference>
<evidence type="ECO:0000256" key="1">
    <source>
        <dbReference type="SAM" id="Coils"/>
    </source>
</evidence>
<gene>
    <name evidence="2" type="ORF">PGLA2088_LOCUS38166</name>
</gene>
<dbReference type="SUPFAM" id="SSF56219">
    <property type="entry name" value="DNase I-like"/>
    <property type="match status" value="1"/>
</dbReference>
<sequence>MTTSMDHLRTDVTTLHSGFETMKQSVHNDMQAITNRLAKIERRVDITKMRVEKFEKLVESPSTDPELVRLNELKDETEATSWLFDKLASLCGPKPVDTFHKGFDFNGILFVKFANSYDRDIAVGLLRCAGLKHGGKDVWANPDRPIAVRADRNFLFGLKRVLKEMGLECSIYVHEATHTLTVGGELAVTVHVDGNVVWYEWHEAWADWKELHDSPQLTELASKCSELLVRATSGSKGGTGKGSTDSGRFFRDGRLRVPASDLTLATWNMEGLTEAKIIELQIHMQRFGIGILCLHETHRTQSAYYVTAEGFLPVLSGSTGDDEPETAGVGFLVAPSVRCSVIGFRQASSRMASLQLRVRGGKIVIGSVYAPHSGKSPDERRQFFHDLSVFLTGMSSHGPKFVLGDFNVFQLRVNLVMGQNELMEVLQSLDDDKLQPPFEEAKLWLGLDPEESLPPALEQLISEFRDVRVRP</sequence>
<dbReference type="Proteomes" id="UP000626109">
    <property type="component" value="Unassembled WGS sequence"/>
</dbReference>
<name>A0A813KWY8_POLGL</name>
<dbReference type="AlphaFoldDB" id="A0A813KWY8"/>
<protein>
    <recommendedName>
        <fullName evidence="4">Endonuclease/exonuclease/phosphatase domain-containing protein</fullName>
    </recommendedName>
</protein>
<evidence type="ECO:0008006" key="4">
    <source>
        <dbReference type="Google" id="ProtNLM"/>
    </source>
</evidence>
<dbReference type="EMBL" id="CAJNNW010032674">
    <property type="protein sequence ID" value="CAE8714752.1"/>
    <property type="molecule type" value="Genomic_DNA"/>
</dbReference>